<proteinExistence type="predicted"/>
<organism evidence="1 2">
    <name type="scientific">Candidatus Roizmanbacteria bacterium CG07_land_8_20_14_0_80_34_15</name>
    <dbReference type="NCBI Taxonomy" id="1974849"/>
    <lineage>
        <taxon>Bacteria</taxon>
        <taxon>Candidatus Roizmaniibacteriota</taxon>
    </lineage>
</organism>
<dbReference type="AlphaFoldDB" id="A0A2M6YU26"/>
<reference evidence="2" key="1">
    <citation type="submission" date="2017-09" db="EMBL/GenBank/DDBJ databases">
        <title>Depth-based differentiation of microbial function through sediment-hosted aquifers and enrichment of novel symbionts in the deep terrestrial subsurface.</title>
        <authorList>
            <person name="Probst A.J."/>
            <person name="Ladd B."/>
            <person name="Jarett J.K."/>
            <person name="Geller-Mcgrath D.E."/>
            <person name="Sieber C.M.K."/>
            <person name="Emerson J.B."/>
            <person name="Anantharaman K."/>
            <person name="Thomas B.C."/>
            <person name="Malmstrom R."/>
            <person name="Stieglmeier M."/>
            <person name="Klingl A."/>
            <person name="Woyke T."/>
            <person name="Ryan C.M."/>
            <person name="Banfield J.F."/>
        </authorList>
    </citation>
    <scope>NUCLEOTIDE SEQUENCE [LARGE SCALE GENOMIC DNA]</scope>
</reference>
<accession>A0A2M6YU26</accession>
<evidence type="ECO:0000313" key="1">
    <source>
        <dbReference type="EMBL" id="PIU36985.1"/>
    </source>
</evidence>
<comment type="caution">
    <text evidence="1">The sequence shown here is derived from an EMBL/GenBank/DDBJ whole genome shotgun (WGS) entry which is preliminary data.</text>
</comment>
<gene>
    <name evidence="1" type="ORF">COT02_03220</name>
</gene>
<dbReference type="EMBL" id="PEWY01000090">
    <property type="protein sequence ID" value="PIU36985.1"/>
    <property type="molecule type" value="Genomic_DNA"/>
</dbReference>
<sequence>MNTNQIQIKVSVSEQLSNLLRYKADRLGIPVTQLVKYILIKDVEKENPVFTVSDQLEKISEKAIGDLNNSIIVDNIDDFFNKL</sequence>
<protein>
    <submittedName>
        <fullName evidence="1">Uncharacterized protein</fullName>
    </submittedName>
</protein>
<name>A0A2M6YU26_9BACT</name>
<evidence type="ECO:0000313" key="2">
    <source>
        <dbReference type="Proteomes" id="UP000230184"/>
    </source>
</evidence>
<dbReference type="Proteomes" id="UP000230184">
    <property type="component" value="Unassembled WGS sequence"/>
</dbReference>